<sequence>MLWNEKPYHSLDYEMKKQYGQKIYKLALDGGMTCPNRDGTLGNNGCIFCSGGGSGEFAESRCAHISVSEQIEAAKETVIRKMKPEEGRFIAYFQSYTNTYAPVSYLRKLFTEAISHPDVGILSIATRPDCLSEDVILLLKELNKQKPVWVELGLQTIHEATAQYIRRGYSLPVFFDAYARLKEAGLTVITHVILGLPGEDKEMIFDTIRYLSRLGDHGTDGIKLQLLHILKDTDLALEYEKGLIPVYTLEEYADLVIDCIALLPKEVVIHRISGDGPKALLLAPLWSGNKRMVLNTLAKRFKERGICQGDRYLG</sequence>
<dbReference type="SFLD" id="SFLDG01086">
    <property type="entry name" value="elongater_protein-like"/>
    <property type="match status" value="1"/>
</dbReference>
<dbReference type="InterPro" id="IPR006638">
    <property type="entry name" value="Elp3/MiaA/NifB-like_rSAM"/>
</dbReference>
<dbReference type="NCBIfam" id="TIGR01212">
    <property type="entry name" value="TIGR01212 family radical SAM protein"/>
    <property type="match status" value="1"/>
</dbReference>
<dbReference type="PANTHER" id="PTHR11135:SF1">
    <property type="entry name" value="PROTEIN YHCC"/>
    <property type="match status" value="1"/>
</dbReference>
<dbReference type="InterPro" id="IPR032432">
    <property type="entry name" value="Radical_SAM_C"/>
</dbReference>
<dbReference type="SFLD" id="SFLDS00029">
    <property type="entry name" value="Radical_SAM"/>
    <property type="match status" value="1"/>
</dbReference>
<evidence type="ECO:0000313" key="9">
    <source>
        <dbReference type="Proteomes" id="UP001163115"/>
    </source>
</evidence>
<dbReference type="SFLD" id="SFLDG01091">
    <property type="entry name" value="uncharacterized_CHP01210-like"/>
    <property type="match status" value="1"/>
</dbReference>
<evidence type="ECO:0000256" key="1">
    <source>
        <dbReference type="ARBA" id="ARBA00001966"/>
    </source>
</evidence>
<dbReference type="Pfam" id="PF16199">
    <property type="entry name" value="Radical_SAM_C"/>
    <property type="match status" value="1"/>
</dbReference>
<dbReference type="InterPro" id="IPR005911">
    <property type="entry name" value="YhcC-like"/>
</dbReference>
<dbReference type="CDD" id="cd01335">
    <property type="entry name" value="Radical_SAM"/>
    <property type="match status" value="1"/>
</dbReference>
<dbReference type="InterPro" id="IPR023404">
    <property type="entry name" value="rSAM_horseshoe"/>
</dbReference>
<keyword evidence="3" id="KW-0949">S-adenosyl-L-methionine</keyword>
<feature type="domain" description="Radical SAM core" evidence="7">
    <location>
        <begin position="18"/>
        <end position="266"/>
    </location>
</feature>
<proteinExistence type="predicted"/>
<dbReference type="Proteomes" id="UP001163115">
    <property type="component" value="Chromosome"/>
</dbReference>
<reference evidence="8" key="1">
    <citation type="submission" date="2022-11" db="EMBL/GenBank/DDBJ databases">
        <title>Lacrimispora xylanolytica sy1, complete genome.</title>
        <authorList>
            <person name="Choi S."/>
        </authorList>
    </citation>
    <scope>NUCLEOTIDE SEQUENCE</scope>
    <source>
        <strain evidence="8">Sy1</strain>
    </source>
</reference>
<keyword evidence="9" id="KW-1185">Reference proteome</keyword>
<protein>
    <submittedName>
        <fullName evidence="8">TIGR01212 family radical SAM protein</fullName>
    </submittedName>
</protein>
<evidence type="ECO:0000256" key="6">
    <source>
        <dbReference type="ARBA" id="ARBA00023014"/>
    </source>
</evidence>
<evidence type="ECO:0000256" key="5">
    <source>
        <dbReference type="ARBA" id="ARBA00023004"/>
    </source>
</evidence>
<gene>
    <name evidence="8" type="ORF">OW255_16085</name>
</gene>
<dbReference type="RefSeq" id="WP_268114648.1">
    <property type="nucleotide sequence ID" value="NZ_CP113524.1"/>
</dbReference>
<dbReference type="EMBL" id="CP113524">
    <property type="protein sequence ID" value="WAJ23072.1"/>
    <property type="molecule type" value="Genomic_DNA"/>
</dbReference>
<accession>A0ABY7A9B3</accession>
<evidence type="ECO:0000256" key="2">
    <source>
        <dbReference type="ARBA" id="ARBA00022485"/>
    </source>
</evidence>
<dbReference type="PROSITE" id="PS51918">
    <property type="entry name" value="RADICAL_SAM"/>
    <property type="match status" value="1"/>
</dbReference>
<dbReference type="SMART" id="SM00729">
    <property type="entry name" value="Elp3"/>
    <property type="match status" value="1"/>
</dbReference>
<keyword evidence="2" id="KW-0004">4Fe-4S</keyword>
<dbReference type="PANTHER" id="PTHR11135">
    <property type="entry name" value="HISTONE ACETYLTRANSFERASE-RELATED"/>
    <property type="match status" value="1"/>
</dbReference>
<dbReference type="InterPro" id="IPR058240">
    <property type="entry name" value="rSAM_sf"/>
</dbReference>
<keyword evidence="4" id="KW-0479">Metal-binding</keyword>
<comment type="cofactor">
    <cofactor evidence="1">
        <name>[4Fe-4S] cluster</name>
        <dbReference type="ChEBI" id="CHEBI:49883"/>
    </cofactor>
</comment>
<evidence type="ECO:0000256" key="3">
    <source>
        <dbReference type="ARBA" id="ARBA00022691"/>
    </source>
</evidence>
<dbReference type="InterPro" id="IPR007197">
    <property type="entry name" value="rSAM"/>
</dbReference>
<dbReference type="Gene3D" id="3.80.30.20">
    <property type="entry name" value="tm_1862 like domain"/>
    <property type="match status" value="1"/>
</dbReference>
<name>A0ABY7A9B3_9FIRM</name>
<dbReference type="SUPFAM" id="SSF102114">
    <property type="entry name" value="Radical SAM enzymes"/>
    <property type="match status" value="1"/>
</dbReference>
<evidence type="ECO:0000259" key="7">
    <source>
        <dbReference type="PROSITE" id="PS51918"/>
    </source>
</evidence>
<keyword evidence="5" id="KW-0408">Iron</keyword>
<dbReference type="InterPro" id="IPR039661">
    <property type="entry name" value="ELP3"/>
</dbReference>
<organism evidence="8 9">
    <name type="scientific">Lacrimispora xylanolytica</name>
    <dbReference type="NCBI Taxonomy" id="29375"/>
    <lineage>
        <taxon>Bacteria</taxon>
        <taxon>Bacillati</taxon>
        <taxon>Bacillota</taxon>
        <taxon>Clostridia</taxon>
        <taxon>Lachnospirales</taxon>
        <taxon>Lachnospiraceae</taxon>
        <taxon>Lacrimispora</taxon>
    </lineage>
</organism>
<dbReference type="Pfam" id="PF04055">
    <property type="entry name" value="Radical_SAM"/>
    <property type="match status" value="1"/>
</dbReference>
<evidence type="ECO:0000256" key="4">
    <source>
        <dbReference type="ARBA" id="ARBA00022723"/>
    </source>
</evidence>
<keyword evidence="6" id="KW-0411">Iron-sulfur</keyword>
<evidence type="ECO:0000313" key="8">
    <source>
        <dbReference type="EMBL" id="WAJ23072.1"/>
    </source>
</evidence>